<accession>A0A3M8VV65</accession>
<keyword evidence="1" id="KW-0472">Membrane</keyword>
<evidence type="ECO:0000313" key="3">
    <source>
        <dbReference type="Proteomes" id="UP000275401"/>
    </source>
</evidence>
<evidence type="ECO:0000313" key="2">
    <source>
        <dbReference type="EMBL" id="RNG20361.1"/>
    </source>
</evidence>
<dbReference type="Pfam" id="PF12028">
    <property type="entry name" value="DUF3515"/>
    <property type="match status" value="1"/>
</dbReference>
<proteinExistence type="predicted"/>
<dbReference type="Proteomes" id="UP000275401">
    <property type="component" value="Unassembled WGS sequence"/>
</dbReference>
<dbReference type="EMBL" id="RIBZ01000287">
    <property type="protein sequence ID" value="RNG20361.1"/>
    <property type="molecule type" value="Genomic_DNA"/>
</dbReference>
<protein>
    <submittedName>
        <fullName evidence="2">DUF3515 domain-containing protein</fullName>
    </submittedName>
</protein>
<keyword evidence="1" id="KW-0812">Transmembrane</keyword>
<reference evidence="2 3" key="1">
    <citation type="submission" date="2018-11" db="EMBL/GenBank/DDBJ databases">
        <title>The Potential of Streptomyces as Biocontrol Agents against the Tomato grey mould, Botrytis cinerea (Gray mold) Frontiers in Microbiology.</title>
        <authorList>
            <person name="Li D."/>
        </authorList>
    </citation>
    <scope>NUCLEOTIDE SEQUENCE [LARGE SCALE GENOMIC DNA]</scope>
    <source>
        <strain evidence="2 3">NEAU-LD23</strain>
    </source>
</reference>
<keyword evidence="1" id="KW-1133">Transmembrane helix</keyword>
<sequence>MRFRSWSKKARLISGVCVVAGIAAAVASYFLFFSKVSVEPGPFADNPKCSDVISRAPETVLHKQRDDVTGDGVAAWGDGSVVLRCGVTPLRPTTNLCVDVNGVDWVLDEKRAQKDGVQVLTTYGRTPAVEITVEGDGPKAGDALVDVNRAVRGIPQKSKCLSLSDTL</sequence>
<dbReference type="InterPro" id="IPR021903">
    <property type="entry name" value="DUF3515"/>
</dbReference>
<name>A0A3M8VV65_9ACTN</name>
<organism evidence="2 3">
    <name type="scientific">Streptomyces botrytidirepellens</name>
    <dbReference type="NCBI Taxonomy" id="2486417"/>
    <lineage>
        <taxon>Bacteria</taxon>
        <taxon>Bacillati</taxon>
        <taxon>Actinomycetota</taxon>
        <taxon>Actinomycetes</taxon>
        <taxon>Kitasatosporales</taxon>
        <taxon>Streptomycetaceae</taxon>
        <taxon>Streptomyces</taxon>
    </lineage>
</organism>
<evidence type="ECO:0000256" key="1">
    <source>
        <dbReference type="SAM" id="Phobius"/>
    </source>
</evidence>
<comment type="caution">
    <text evidence="2">The sequence shown here is derived from an EMBL/GenBank/DDBJ whole genome shotgun (WGS) entry which is preliminary data.</text>
</comment>
<feature type="transmembrane region" description="Helical" evidence="1">
    <location>
        <begin position="12"/>
        <end position="32"/>
    </location>
</feature>
<dbReference type="AlphaFoldDB" id="A0A3M8VV65"/>
<keyword evidence="3" id="KW-1185">Reference proteome</keyword>
<gene>
    <name evidence="2" type="ORF">EEJ42_23910</name>
</gene>